<dbReference type="InterPro" id="IPR036526">
    <property type="entry name" value="C-N_Hydrolase_sf"/>
</dbReference>
<reference evidence="4 5" key="1">
    <citation type="submission" date="2014-02" db="EMBL/GenBank/DDBJ databases">
        <title>Whole genome shotgun sequence of Rhodococcus wratislaviensis NBRC 100605.</title>
        <authorList>
            <person name="Hosoyama A."/>
            <person name="Tsuchikane K."/>
            <person name="Yoshida I."/>
            <person name="Ohji S."/>
            <person name="Ichikawa N."/>
            <person name="Yamazoe A."/>
            <person name="Fujita N."/>
        </authorList>
    </citation>
    <scope>NUCLEOTIDE SEQUENCE [LARGE SCALE GENOMIC DNA]</scope>
    <source>
        <strain evidence="4 5">NBRC 100605</strain>
    </source>
</reference>
<dbReference type="Gene3D" id="3.60.110.10">
    <property type="entry name" value="Carbon-nitrogen hydrolase"/>
    <property type="match status" value="1"/>
</dbReference>
<accession>X0PR00</accession>
<comment type="caution">
    <text evidence="4">The sequence shown here is derived from an EMBL/GenBank/DDBJ whole genome shotgun (WGS) entry which is preliminary data.</text>
</comment>
<dbReference type="EMBL" id="BAWF01000019">
    <property type="protein sequence ID" value="GAF45289.1"/>
    <property type="molecule type" value="Genomic_DNA"/>
</dbReference>
<dbReference type="Proteomes" id="UP000019491">
    <property type="component" value="Unassembled WGS sequence"/>
</dbReference>
<dbReference type="AlphaFoldDB" id="X0PR00"/>
<evidence type="ECO:0000256" key="2">
    <source>
        <dbReference type="SAM" id="MobiDB-lite"/>
    </source>
</evidence>
<dbReference type="PROSITE" id="PS50263">
    <property type="entry name" value="CN_HYDROLASE"/>
    <property type="match status" value="1"/>
</dbReference>
<dbReference type="Pfam" id="PF00795">
    <property type="entry name" value="CN_hydrolase"/>
    <property type="match status" value="1"/>
</dbReference>
<dbReference type="PROSITE" id="PS01227">
    <property type="entry name" value="UPF0012"/>
    <property type="match status" value="1"/>
</dbReference>
<comment type="similarity">
    <text evidence="1">Belongs to the carbon-nitrogen hydrolase superfamily. NIT1/NIT2 family.</text>
</comment>
<dbReference type="InterPro" id="IPR001110">
    <property type="entry name" value="UPF0012_CS"/>
</dbReference>
<evidence type="ECO:0000259" key="3">
    <source>
        <dbReference type="PROSITE" id="PS50263"/>
    </source>
</evidence>
<evidence type="ECO:0000256" key="1">
    <source>
        <dbReference type="ARBA" id="ARBA00010613"/>
    </source>
</evidence>
<sequence>MFTPADDGRVRNTLPVTGIGLATCYDIRFPGLFQTLADRGASLNVVAASWGAGPGKVDQWTLLARARALDSTTTFVAACDQADPTASGEKIHGTAPLGVGHGIVLAHGRCSGTTRFRPGNPHRRHRYGSRHTGSHDPSGTGEQAALTTAARTLPGMAFMSQAISHGMLPWLAS</sequence>
<keyword evidence="5" id="KW-1185">Reference proteome</keyword>
<proteinExistence type="inferred from homology"/>
<feature type="compositionally biased region" description="Polar residues" evidence="2">
    <location>
        <begin position="135"/>
        <end position="144"/>
    </location>
</feature>
<evidence type="ECO:0000313" key="4">
    <source>
        <dbReference type="EMBL" id="GAF45289.1"/>
    </source>
</evidence>
<feature type="region of interest" description="Disordered" evidence="2">
    <location>
        <begin position="112"/>
        <end position="144"/>
    </location>
</feature>
<feature type="compositionally biased region" description="Basic residues" evidence="2">
    <location>
        <begin position="120"/>
        <end position="129"/>
    </location>
</feature>
<name>X0PR00_RHOWR</name>
<dbReference type="SUPFAM" id="SSF56317">
    <property type="entry name" value="Carbon-nitrogen hydrolase"/>
    <property type="match status" value="1"/>
</dbReference>
<protein>
    <recommendedName>
        <fullName evidence="3">CN hydrolase domain-containing protein</fullName>
    </recommendedName>
</protein>
<evidence type="ECO:0000313" key="5">
    <source>
        <dbReference type="Proteomes" id="UP000019491"/>
    </source>
</evidence>
<gene>
    <name evidence="4" type="ORF">RW1_019_00410</name>
</gene>
<dbReference type="InterPro" id="IPR003010">
    <property type="entry name" value="C-N_Hydrolase"/>
</dbReference>
<feature type="domain" description="CN hydrolase" evidence="3">
    <location>
        <begin position="1"/>
        <end position="137"/>
    </location>
</feature>
<dbReference type="PANTHER" id="PTHR23088:SF27">
    <property type="entry name" value="DEAMINATED GLUTATHIONE AMIDASE"/>
    <property type="match status" value="1"/>
</dbReference>
<dbReference type="PANTHER" id="PTHR23088">
    <property type="entry name" value="NITRILASE-RELATED"/>
    <property type="match status" value="1"/>
</dbReference>
<organism evidence="4 5">
    <name type="scientific">Rhodococcus wratislaviensis NBRC 100605</name>
    <dbReference type="NCBI Taxonomy" id="1219028"/>
    <lineage>
        <taxon>Bacteria</taxon>
        <taxon>Bacillati</taxon>
        <taxon>Actinomycetota</taxon>
        <taxon>Actinomycetes</taxon>
        <taxon>Mycobacteriales</taxon>
        <taxon>Nocardiaceae</taxon>
        <taxon>Rhodococcus</taxon>
    </lineage>
</organism>